<dbReference type="Proteomes" id="UP001497444">
    <property type="component" value="Chromosome 16"/>
</dbReference>
<evidence type="ECO:0000313" key="1">
    <source>
        <dbReference type="EMBL" id="CAK9264235.1"/>
    </source>
</evidence>
<proteinExistence type="predicted"/>
<sequence length="95" mass="10619">MYHLPVGGFHKVINLSSRVATQWKHGSQKRRKTLYTATPAAIVISEARNDDCATGGCPTSDKIGTIQRRLAWPLRKDDTHKSRNGPNFFPFILGL</sequence>
<reference evidence="1" key="1">
    <citation type="submission" date="2024-02" db="EMBL/GenBank/DDBJ databases">
        <authorList>
            <consortium name="ELIXIR-Norway"/>
            <consortium name="Elixir Norway"/>
        </authorList>
    </citation>
    <scope>NUCLEOTIDE SEQUENCE</scope>
</reference>
<gene>
    <name evidence="1" type="ORF">CSSPJE1EN1_LOCUS9713</name>
</gene>
<protein>
    <submittedName>
        <fullName evidence="1">Uncharacterized protein</fullName>
    </submittedName>
</protein>
<accession>A0ABP0WFC5</accession>
<dbReference type="EMBL" id="OZ020111">
    <property type="protein sequence ID" value="CAK9264235.1"/>
    <property type="molecule type" value="Genomic_DNA"/>
</dbReference>
<keyword evidence="2" id="KW-1185">Reference proteome</keyword>
<organism evidence="1 2">
    <name type="scientific">Sphagnum jensenii</name>
    <dbReference type="NCBI Taxonomy" id="128206"/>
    <lineage>
        <taxon>Eukaryota</taxon>
        <taxon>Viridiplantae</taxon>
        <taxon>Streptophyta</taxon>
        <taxon>Embryophyta</taxon>
        <taxon>Bryophyta</taxon>
        <taxon>Sphagnophytina</taxon>
        <taxon>Sphagnopsida</taxon>
        <taxon>Sphagnales</taxon>
        <taxon>Sphagnaceae</taxon>
        <taxon>Sphagnum</taxon>
    </lineage>
</organism>
<evidence type="ECO:0000313" key="2">
    <source>
        <dbReference type="Proteomes" id="UP001497444"/>
    </source>
</evidence>
<name>A0ABP0WFC5_9BRYO</name>